<evidence type="ECO:0000313" key="2">
    <source>
        <dbReference type="EMBL" id="KAF2674818.1"/>
    </source>
</evidence>
<sequence length="87" mass="9897">MAQLAILLWSRQLWPFTLLSCHHKLAHINSAQLALQALNSVPTLSLLPSHYAPAPIQVNQSHINLINMTEDFHQMYQHPSNNIPPNR</sequence>
<organism evidence="2 3">
    <name type="scientific">Microthyrium microscopicum</name>
    <dbReference type="NCBI Taxonomy" id="703497"/>
    <lineage>
        <taxon>Eukaryota</taxon>
        <taxon>Fungi</taxon>
        <taxon>Dikarya</taxon>
        <taxon>Ascomycota</taxon>
        <taxon>Pezizomycotina</taxon>
        <taxon>Dothideomycetes</taxon>
        <taxon>Dothideomycetes incertae sedis</taxon>
        <taxon>Microthyriales</taxon>
        <taxon>Microthyriaceae</taxon>
        <taxon>Microthyrium</taxon>
    </lineage>
</organism>
<protein>
    <submittedName>
        <fullName evidence="2">Uncharacterized protein</fullName>
    </submittedName>
</protein>
<evidence type="ECO:0000313" key="3">
    <source>
        <dbReference type="Proteomes" id="UP000799302"/>
    </source>
</evidence>
<feature type="signal peptide" evidence="1">
    <location>
        <begin position="1"/>
        <end position="19"/>
    </location>
</feature>
<name>A0A6A6UUS4_9PEZI</name>
<proteinExistence type="predicted"/>
<dbReference type="AlphaFoldDB" id="A0A6A6UUS4"/>
<reference evidence="2" key="1">
    <citation type="journal article" date="2020" name="Stud. Mycol.">
        <title>101 Dothideomycetes genomes: a test case for predicting lifestyles and emergence of pathogens.</title>
        <authorList>
            <person name="Haridas S."/>
            <person name="Albert R."/>
            <person name="Binder M."/>
            <person name="Bloem J."/>
            <person name="Labutti K."/>
            <person name="Salamov A."/>
            <person name="Andreopoulos B."/>
            <person name="Baker S."/>
            <person name="Barry K."/>
            <person name="Bills G."/>
            <person name="Bluhm B."/>
            <person name="Cannon C."/>
            <person name="Castanera R."/>
            <person name="Culley D."/>
            <person name="Daum C."/>
            <person name="Ezra D."/>
            <person name="Gonzalez J."/>
            <person name="Henrissat B."/>
            <person name="Kuo A."/>
            <person name="Liang C."/>
            <person name="Lipzen A."/>
            <person name="Lutzoni F."/>
            <person name="Magnuson J."/>
            <person name="Mondo S."/>
            <person name="Nolan M."/>
            <person name="Ohm R."/>
            <person name="Pangilinan J."/>
            <person name="Park H.-J."/>
            <person name="Ramirez L."/>
            <person name="Alfaro M."/>
            <person name="Sun H."/>
            <person name="Tritt A."/>
            <person name="Yoshinaga Y."/>
            <person name="Zwiers L.-H."/>
            <person name="Turgeon B."/>
            <person name="Goodwin S."/>
            <person name="Spatafora J."/>
            <person name="Crous P."/>
            <person name="Grigoriev I."/>
        </authorList>
    </citation>
    <scope>NUCLEOTIDE SEQUENCE</scope>
    <source>
        <strain evidence="2">CBS 115976</strain>
    </source>
</reference>
<dbReference type="Proteomes" id="UP000799302">
    <property type="component" value="Unassembled WGS sequence"/>
</dbReference>
<evidence type="ECO:0000256" key="1">
    <source>
        <dbReference type="SAM" id="SignalP"/>
    </source>
</evidence>
<accession>A0A6A6UUS4</accession>
<dbReference type="EMBL" id="MU004230">
    <property type="protein sequence ID" value="KAF2674818.1"/>
    <property type="molecule type" value="Genomic_DNA"/>
</dbReference>
<keyword evidence="1" id="KW-0732">Signal</keyword>
<gene>
    <name evidence="2" type="ORF">BT63DRAFT_420092</name>
</gene>
<keyword evidence="3" id="KW-1185">Reference proteome</keyword>
<feature type="chain" id="PRO_5025516569" evidence="1">
    <location>
        <begin position="20"/>
        <end position="87"/>
    </location>
</feature>